<keyword evidence="14" id="KW-0333">Golgi apparatus</keyword>
<feature type="domain" description="Glycosyl transferase 64" evidence="22">
    <location>
        <begin position="452"/>
        <end position="697"/>
    </location>
</feature>
<keyword evidence="16" id="KW-1015">Disulfide bond</keyword>
<name>A0A194RE51_PAPMA</name>
<protein>
    <recommendedName>
        <fullName evidence="19">Exostosin-2</fullName>
        <ecNumber evidence="6">2.4.1.224</ecNumber>
    </recommendedName>
</protein>
<evidence type="ECO:0000313" key="23">
    <source>
        <dbReference type="EMBL" id="KPJ16108.1"/>
    </source>
</evidence>
<dbReference type="SUPFAM" id="SSF53448">
    <property type="entry name" value="Nucleotide-diphospho-sugar transferases"/>
    <property type="match status" value="1"/>
</dbReference>
<dbReference type="InterPro" id="IPR040911">
    <property type="entry name" value="Exostosin_GT47"/>
</dbReference>
<evidence type="ECO:0000256" key="15">
    <source>
        <dbReference type="ARBA" id="ARBA00023136"/>
    </source>
</evidence>
<dbReference type="GO" id="GO:0050508">
    <property type="term" value="F:glucuronosyl-N-acetylglucosaminyl-proteoglycan 4-alpha-N-acetylglucosaminyltransferase activity"/>
    <property type="evidence" value="ECO:0007669"/>
    <property type="project" value="UniProtKB-EC"/>
</dbReference>
<evidence type="ECO:0000256" key="13">
    <source>
        <dbReference type="ARBA" id="ARBA00022989"/>
    </source>
</evidence>
<dbReference type="InParanoid" id="A0A194RE51"/>
<evidence type="ECO:0000256" key="6">
    <source>
        <dbReference type="ARBA" id="ARBA00012194"/>
    </source>
</evidence>
<dbReference type="Gene3D" id="3.90.550.10">
    <property type="entry name" value="Spore Coat Polysaccharide Biosynthesis Protein SpsA, Chain A"/>
    <property type="match status" value="1"/>
</dbReference>
<dbReference type="FunCoup" id="A0A194RE51">
    <property type="interactions" value="780"/>
</dbReference>
<evidence type="ECO:0000256" key="16">
    <source>
        <dbReference type="ARBA" id="ARBA00023157"/>
    </source>
</evidence>
<evidence type="ECO:0000256" key="17">
    <source>
        <dbReference type="ARBA" id="ARBA00023180"/>
    </source>
</evidence>
<accession>A0A194RE51</accession>
<dbReference type="Pfam" id="PF03016">
    <property type="entry name" value="Exostosin_GT47"/>
    <property type="match status" value="1"/>
</dbReference>
<keyword evidence="24" id="KW-1185">Reference proteome</keyword>
<sequence length="714" mass="82915">MATETLLKTNKHSKYISYRKILYHRFFVGLLLFIVVSLVFTVLFNIYAGSSPRTEIYEPVSLDLVSLQVTKIKINAPYSAPRYTNCTYWSCFNVYKCGRGGHDKITIYIYPLREYRTEEDRLISQLSKEFYEILDTIRHSKYYTANPEEACLLVPSIDTLNQNTFSSKHVSQALQSLQYWNNGENHLIFNMLPGGAPNYETVVDLNTSKAIIAGSGFNTWTFRYGFDISIPLYSDVARGIDNTQPEQKNFLIISTQQNIPEDYLAELQNIASSSNDLLLLGNCKTESNRIDHTKRCEYTTGRIFNYPDILKEGMFCLVVRSARLTQSVLMDILASQCIPIIIADTIVLPFNSHVDWHRLSLYLPEDNIKNLLRIVHSVSKERRGELYWQLRWVYERYFATIEKITLTTLEILNEKVFPLAARMYEDWNMPEHLYGPVNPLFLPVTAPKSPGFTAVILTYDRVDSLFTLIKKLVRTPSLTKILVVWNNQKKPPPPSSDWPVINKPLKVIRTKENKLSNRFYPYDEIETECQLTIDDDIIMLTPDELEFGFDVWREFPDRIVGFPSRLHVWDNVTSSWKYHSEWTNQISMVLTGAAFHHKIWSWYYTYKMPVEIRTWVDDHFNCEDIAMNFLVANVTRKPPIKVTPRKKFKCPECTNTEMLSADARHMSQRSACINKFTKIYGHMALKAVEFRADPLQYRETNSGVPQLYPDIGSL</sequence>
<evidence type="ECO:0000256" key="5">
    <source>
        <dbReference type="ARBA" id="ARBA00010271"/>
    </source>
</evidence>
<evidence type="ECO:0000256" key="2">
    <source>
        <dbReference type="ARBA" id="ARBA00004323"/>
    </source>
</evidence>
<dbReference type="OrthoDB" id="5954868at2759"/>
<dbReference type="EC" id="2.4.1.224" evidence="6"/>
<proteinExistence type="inferred from homology"/>
<evidence type="ECO:0000256" key="9">
    <source>
        <dbReference type="ARBA" id="ARBA00022692"/>
    </source>
</evidence>
<dbReference type="STRING" id="76193.A0A194RE51"/>
<evidence type="ECO:0000256" key="11">
    <source>
        <dbReference type="ARBA" id="ARBA00022824"/>
    </source>
</evidence>
<dbReference type="KEGG" id="pmac:106709701"/>
<evidence type="ECO:0000256" key="8">
    <source>
        <dbReference type="ARBA" id="ARBA00022679"/>
    </source>
</evidence>
<evidence type="ECO:0000256" key="19">
    <source>
        <dbReference type="ARBA" id="ARBA00069568"/>
    </source>
</evidence>
<feature type="transmembrane region" description="Helical" evidence="20">
    <location>
        <begin position="21"/>
        <end position="47"/>
    </location>
</feature>
<comment type="similarity">
    <text evidence="5">Belongs to the glycosyltransferase 47 family.</text>
</comment>
<dbReference type="InterPro" id="IPR029044">
    <property type="entry name" value="Nucleotide-diphossugar_trans"/>
</dbReference>
<dbReference type="GO" id="GO:0046872">
    <property type="term" value="F:metal ion binding"/>
    <property type="evidence" value="ECO:0007669"/>
    <property type="project" value="UniProtKB-KW"/>
</dbReference>
<dbReference type="AlphaFoldDB" id="A0A194RE51"/>
<dbReference type="EMBL" id="KQ460313">
    <property type="protein sequence ID" value="KPJ16108.1"/>
    <property type="molecule type" value="Genomic_DNA"/>
</dbReference>
<evidence type="ECO:0000259" key="21">
    <source>
        <dbReference type="Pfam" id="PF03016"/>
    </source>
</evidence>
<dbReference type="PANTHER" id="PTHR48261">
    <property type="entry name" value="ACETYLGLUCOSAMINYLTRANSFERASE"/>
    <property type="match status" value="1"/>
</dbReference>
<keyword evidence="18" id="KW-0464">Manganese</keyword>
<dbReference type="GO" id="GO:0015012">
    <property type="term" value="P:heparan sulfate proteoglycan biosynthetic process"/>
    <property type="evidence" value="ECO:0007669"/>
    <property type="project" value="UniProtKB-ARBA"/>
</dbReference>
<comment type="subcellular location">
    <subcellularLocation>
        <location evidence="3">Endoplasmic reticulum membrane</location>
        <topology evidence="3">Single-pass type II membrane protein</topology>
    </subcellularLocation>
    <subcellularLocation>
        <location evidence="2">Golgi apparatus membrane</location>
        <topology evidence="2">Single-pass type II membrane protein</topology>
    </subcellularLocation>
</comment>
<keyword evidence="9 20" id="KW-0812">Transmembrane</keyword>
<dbReference type="GO" id="GO:0000139">
    <property type="term" value="C:Golgi membrane"/>
    <property type="evidence" value="ECO:0007669"/>
    <property type="project" value="UniProtKB-SubCell"/>
</dbReference>
<keyword evidence="17" id="KW-0325">Glycoprotein</keyword>
<keyword evidence="12" id="KW-0735">Signal-anchor</keyword>
<evidence type="ECO:0000256" key="12">
    <source>
        <dbReference type="ARBA" id="ARBA00022968"/>
    </source>
</evidence>
<evidence type="ECO:0000256" key="7">
    <source>
        <dbReference type="ARBA" id="ARBA00022676"/>
    </source>
</evidence>
<dbReference type="GO" id="GO:0005789">
    <property type="term" value="C:endoplasmic reticulum membrane"/>
    <property type="evidence" value="ECO:0007669"/>
    <property type="project" value="UniProtKB-SubCell"/>
</dbReference>
<evidence type="ECO:0000256" key="1">
    <source>
        <dbReference type="ARBA" id="ARBA00001936"/>
    </source>
</evidence>
<comment type="pathway">
    <text evidence="4">Protein modification; protein glycosylation.</text>
</comment>
<reference evidence="23 24" key="1">
    <citation type="journal article" date="2015" name="Nat. Commun.">
        <title>Outbred genome sequencing and CRISPR/Cas9 gene editing in butterflies.</title>
        <authorList>
            <person name="Li X."/>
            <person name="Fan D."/>
            <person name="Zhang W."/>
            <person name="Liu G."/>
            <person name="Zhang L."/>
            <person name="Zhao L."/>
            <person name="Fang X."/>
            <person name="Chen L."/>
            <person name="Dong Y."/>
            <person name="Chen Y."/>
            <person name="Ding Y."/>
            <person name="Zhao R."/>
            <person name="Feng M."/>
            <person name="Zhu Y."/>
            <person name="Feng Y."/>
            <person name="Jiang X."/>
            <person name="Zhu D."/>
            <person name="Xiang H."/>
            <person name="Feng X."/>
            <person name="Li S."/>
            <person name="Wang J."/>
            <person name="Zhang G."/>
            <person name="Kronforst M.R."/>
            <person name="Wang W."/>
        </authorList>
    </citation>
    <scope>NUCLEOTIDE SEQUENCE [LARGE SCALE GENOMIC DNA]</scope>
    <source>
        <strain evidence="23">Ya'a_city_454_Pm</strain>
        <tissue evidence="23">Whole body</tissue>
    </source>
</reference>
<dbReference type="Proteomes" id="UP000053240">
    <property type="component" value="Unassembled WGS sequence"/>
</dbReference>
<feature type="domain" description="Exostosin GT47" evidence="21">
    <location>
        <begin position="104"/>
        <end position="377"/>
    </location>
</feature>
<comment type="cofactor">
    <cofactor evidence="1">
        <name>Mn(2+)</name>
        <dbReference type="ChEBI" id="CHEBI:29035"/>
    </cofactor>
</comment>
<evidence type="ECO:0000256" key="4">
    <source>
        <dbReference type="ARBA" id="ARBA00004922"/>
    </source>
</evidence>
<evidence type="ECO:0000256" key="14">
    <source>
        <dbReference type="ARBA" id="ARBA00023034"/>
    </source>
</evidence>
<evidence type="ECO:0000259" key="22">
    <source>
        <dbReference type="Pfam" id="PF09258"/>
    </source>
</evidence>
<keyword evidence="8" id="KW-0808">Transferase</keyword>
<dbReference type="PANTHER" id="PTHR48261:SF5">
    <property type="entry name" value="EXOSTOSIN GLYCOSYLTRANSFERASE 2"/>
    <property type="match status" value="1"/>
</dbReference>
<keyword evidence="15 20" id="KW-0472">Membrane</keyword>
<dbReference type="InterPro" id="IPR015338">
    <property type="entry name" value="GT64_dom"/>
</dbReference>
<keyword evidence="11" id="KW-0256">Endoplasmic reticulum</keyword>
<evidence type="ECO:0000313" key="24">
    <source>
        <dbReference type="Proteomes" id="UP000053240"/>
    </source>
</evidence>
<evidence type="ECO:0000256" key="18">
    <source>
        <dbReference type="ARBA" id="ARBA00023211"/>
    </source>
</evidence>
<evidence type="ECO:0000256" key="3">
    <source>
        <dbReference type="ARBA" id="ARBA00004648"/>
    </source>
</evidence>
<dbReference type="Pfam" id="PF09258">
    <property type="entry name" value="Glyco_transf_64"/>
    <property type="match status" value="1"/>
</dbReference>
<gene>
    <name evidence="23" type="ORF">RR48_06063</name>
</gene>
<dbReference type="GO" id="GO:0015020">
    <property type="term" value="F:glucuronosyltransferase activity"/>
    <property type="evidence" value="ECO:0007669"/>
    <property type="project" value="UniProtKB-ARBA"/>
</dbReference>
<keyword evidence="10" id="KW-0479">Metal-binding</keyword>
<organism evidence="23 24">
    <name type="scientific">Papilio machaon</name>
    <name type="common">Old World swallowtail butterfly</name>
    <dbReference type="NCBI Taxonomy" id="76193"/>
    <lineage>
        <taxon>Eukaryota</taxon>
        <taxon>Metazoa</taxon>
        <taxon>Ecdysozoa</taxon>
        <taxon>Arthropoda</taxon>
        <taxon>Hexapoda</taxon>
        <taxon>Insecta</taxon>
        <taxon>Pterygota</taxon>
        <taxon>Neoptera</taxon>
        <taxon>Endopterygota</taxon>
        <taxon>Lepidoptera</taxon>
        <taxon>Glossata</taxon>
        <taxon>Ditrysia</taxon>
        <taxon>Papilionoidea</taxon>
        <taxon>Papilionidae</taxon>
        <taxon>Papilioninae</taxon>
        <taxon>Papilio</taxon>
    </lineage>
</organism>
<dbReference type="InterPro" id="IPR004263">
    <property type="entry name" value="Exostosin"/>
</dbReference>
<keyword evidence="13 20" id="KW-1133">Transmembrane helix</keyword>
<dbReference type="FunFam" id="3.90.550.10:FF:000035">
    <property type="entry name" value="Putative Exostosin-2"/>
    <property type="match status" value="1"/>
</dbReference>
<evidence type="ECO:0000256" key="20">
    <source>
        <dbReference type="SAM" id="Phobius"/>
    </source>
</evidence>
<evidence type="ECO:0000256" key="10">
    <source>
        <dbReference type="ARBA" id="ARBA00022723"/>
    </source>
</evidence>
<keyword evidence="7" id="KW-0328">Glycosyltransferase</keyword>